<evidence type="ECO:0000313" key="2">
    <source>
        <dbReference type="EMBL" id="HGS05326.1"/>
    </source>
</evidence>
<evidence type="ECO:0000259" key="1">
    <source>
        <dbReference type="Pfam" id="PF12705"/>
    </source>
</evidence>
<reference evidence="2" key="1">
    <citation type="journal article" date="2020" name="mSystems">
        <title>Genome- and Community-Level Interaction Insights into Carbon Utilization and Element Cycling Functions of Hydrothermarchaeota in Hydrothermal Sediment.</title>
        <authorList>
            <person name="Zhou Z."/>
            <person name="Liu Y."/>
            <person name="Xu W."/>
            <person name="Pan J."/>
            <person name="Luo Z.H."/>
            <person name="Li M."/>
        </authorList>
    </citation>
    <scope>NUCLEOTIDE SEQUENCE [LARGE SCALE GENOMIC DNA]</scope>
    <source>
        <strain evidence="2">SpSt-548</strain>
    </source>
</reference>
<comment type="caution">
    <text evidence="2">The sequence shown here is derived from an EMBL/GenBank/DDBJ whole genome shotgun (WGS) entry which is preliminary data.</text>
</comment>
<dbReference type="SUPFAM" id="SSF52980">
    <property type="entry name" value="Restriction endonuclease-like"/>
    <property type="match status" value="1"/>
</dbReference>
<organism evidence="2">
    <name type="scientific">Desulfobacca acetoxidans</name>
    <dbReference type="NCBI Taxonomy" id="60893"/>
    <lineage>
        <taxon>Bacteria</taxon>
        <taxon>Pseudomonadati</taxon>
        <taxon>Thermodesulfobacteriota</taxon>
        <taxon>Desulfobaccia</taxon>
        <taxon>Desulfobaccales</taxon>
        <taxon>Desulfobaccaceae</taxon>
        <taxon>Desulfobacca</taxon>
    </lineage>
</organism>
<dbReference type="InterPro" id="IPR011335">
    <property type="entry name" value="Restrct_endonuc-II-like"/>
</dbReference>
<dbReference type="Pfam" id="PF12705">
    <property type="entry name" value="PDDEXK_1"/>
    <property type="match status" value="1"/>
</dbReference>
<name>A0A7V4LCV2_9BACT</name>
<dbReference type="EMBL" id="DSXI01000368">
    <property type="protein sequence ID" value="HGS05326.1"/>
    <property type="molecule type" value="Genomic_DNA"/>
</dbReference>
<dbReference type="InterPro" id="IPR011604">
    <property type="entry name" value="PDDEXK-like_dom_sf"/>
</dbReference>
<accession>A0A7V4LCV2</accession>
<dbReference type="InterPro" id="IPR038726">
    <property type="entry name" value="PDDEXK_AddAB-type"/>
</dbReference>
<sequence length="370" mass="42153">MNTKEKPKYSVSRLNLYEHCPWAFKTVYLEGIPRAADEARATGQLLHAMVADYLERLIATGQPTDWVWARLATPSDGHPDVVEMWERFYNTFTLPPALVAPGVERQLAFDRKWEPVKFSSRRARFRMVLDFHFRQGSLAVLIDWKTNRTMNGVEKDLQLLAYGWGLKQALYPDVEEVLLRLHFLRYGREREVLLGPDDLKDVPGMLEEKIGRIEKDKHFDPAPGSFCGMCGVTAHCPVMSEALAPVEVLAPATREQAEKAASLLLTLQKMEKELSARLKEWVREYGAVQVGDLVYGPSQMVSYDLTPQNVCTTLLDAGLSREEIWGLLSINKTSLEKGLRKISRQDLFDLALKTGTVRFSERIDFYKTKS</sequence>
<gene>
    <name evidence="2" type="ORF">ENT08_06260</name>
</gene>
<feature type="domain" description="PD-(D/E)XK endonuclease-like" evidence="1">
    <location>
        <begin position="9"/>
        <end position="237"/>
    </location>
</feature>
<protein>
    <recommendedName>
        <fullName evidence="1">PD-(D/E)XK endonuclease-like domain-containing protein</fullName>
    </recommendedName>
</protein>
<proteinExistence type="predicted"/>
<dbReference type="Gene3D" id="3.90.320.10">
    <property type="match status" value="1"/>
</dbReference>
<dbReference type="AlphaFoldDB" id="A0A7V4LCV2"/>